<dbReference type="EMBL" id="KV875094">
    <property type="protein sequence ID" value="OIW33608.1"/>
    <property type="molecule type" value="Genomic_DNA"/>
</dbReference>
<dbReference type="SMART" id="SM00248">
    <property type="entry name" value="ANK"/>
    <property type="match status" value="4"/>
</dbReference>
<dbReference type="InParanoid" id="A0A1J7JU99"/>
<dbReference type="PRINTS" id="PR01415">
    <property type="entry name" value="ANKYRIN"/>
</dbReference>
<evidence type="ECO:0000256" key="2">
    <source>
        <dbReference type="SAM" id="MobiDB-lite"/>
    </source>
</evidence>
<feature type="repeat" description="ANK" evidence="1">
    <location>
        <begin position="151"/>
        <end position="183"/>
    </location>
</feature>
<dbReference type="PROSITE" id="PS50088">
    <property type="entry name" value="ANK_REPEAT"/>
    <property type="match status" value="2"/>
</dbReference>
<sequence length="528" mass="58125">MPSPLSYFPLPPPTPTRNSSLQSQQDEYHPRLFQYRVRYPVRHIHTLPALRIFNIAKMERVTKAGQASLALIFPAEILQHIAQYLSGKDHSALSRTCSYLNFILQAQLFSSFSFKGNYYPFVFGLKQGNTAIIKRTLLYRKPPSVNFVLGGGSTPLALAACLGHTSVVSYLLHRGADPCLAGEDGLSPLTHAIDGIEGLFQIPNINLTSAMERHARTTLKLLDHGAYAGYNLTTERTPGDEWAAPLFPLSYVMTLITSGFLSAHYGTRLVTKLLQNGADPNTLGSDGCSPIQAIIKLYDQPWLHVLRILLDYGADPNGRDAVGRNALWWVLETARMVPGRRGRRNLPLDTHIAVMLLRYGADPDLDAEPGRKPLRIVAENISERGKGLATMGKLLRYGANPNAVRDVKHGRSGTRMPLLVYSLLLSIDKLGYSAAKADFNTLAQLYEQTAACLGLEDSAYFNTDITMRMAPPRSWNNPLLPILLRFGAKLSRAGLELARTKLVILGGCLDGIHGVAYLDVGDLFLPTP</sequence>
<dbReference type="AlphaFoldDB" id="A0A1J7JU99"/>
<evidence type="ECO:0000256" key="1">
    <source>
        <dbReference type="PROSITE-ProRule" id="PRU00023"/>
    </source>
</evidence>
<accession>A0A1J7JU99</accession>
<keyword evidence="4" id="KW-1185">Reference proteome</keyword>
<evidence type="ECO:0000313" key="3">
    <source>
        <dbReference type="EMBL" id="OIW33608.1"/>
    </source>
</evidence>
<dbReference type="InterPro" id="IPR002110">
    <property type="entry name" value="Ankyrin_rpt"/>
</dbReference>
<feature type="region of interest" description="Disordered" evidence="2">
    <location>
        <begin position="1"/>
        <end position="25"/>
    </location>
</feature>
<dbReference type="PROSITE" id="PS50297">
    <property type="entry name" value="ANK_REP_REGION"/>
    <property type="match status" value="1"/>
</dbReference>
<dbReference type="PANTHER" id="PTHR46224">
    <property type="entry name" value="ANKYRIN REPEAT FAMILY PROTEIN"/>
    <property type="match status" value="1"/>
</dbReference>
<dbReference type="Pfam" id="PF00023">
    <property type="entry name" value="Ank"/>
    <property type="match status" value="1"/>
</dbReference>
<organism evidence="3 4">
    <name type="scientific">Coniochaeta ligniaria NRRL 30616</name>
    <dbReference type="NCBI Taxonomy" id="1408157"/>
    <lineage>
        <taxon>Eukaryota</taxon>
        <taxon>Fungi</taxon>
        <taxon>Dikarya</taxon>
        <taxon>Ascomycota</taxon>
        <taxon>Pezizomycotina</taxon>
        <taxon>Sordariomycetes</taxon>
        <taxon>Sordariomycetidae</taxon>
        <taxon>Coniochaetales</taxon>
        <taxon>Coniochaetaceae</taxon>
        <taxon>Coniochaeta</taxon>
    </lineage>
</organism>
<protein>
    <submittedName>
        <fullName evidence="3">Ankyrin</fullName>
    </submittedName>
</protein>
<dbReference type="InterPro" id="IPR036047">
    <property type="entry name" value="F-box-like_dom_sf"/>
</dbReference>
<dbReference type="OrthoDB" id="426293at2759"/>
<dbReference type="Proteomes" id="UP000182658">
    <property type="component" value="Unassembled WGS sequence"/>
</dbReference>
<proteinExistence type="predicted"/>
<keyword evidence="1" id="KW-0040">ANK repeat</keyword>
<feature type="compositionally biased region" description="Pro residues" evidence="2">
    <location>
        <begin position="1"/>
        <end position="15"/>
    </location>
</feature>
<name>A0A1J7JU99_9PEZI</name>
<feature type="repeat" description="ANK" evidence="1">
    <location>
        <begin position="286"/>
        <end position="321"/>
    </location>
</feature>
<dbReference type="SUPFAM" id="SSF48403">
    <property type="entry name" value="Ankyrin repeat"/>
    <property type="match status" value="1"/>
</dbReference>
<dbReference type="InterPro" id="IPR036770">
    <property type="entry name" value="Ankyrin_rpt-contain_sf"/>
</dbReference>
<gene>
    <name evidence="3" type="ORF">CONLIGDRAFT_640713</name>
</gene>
<dbReference type="InterPro" id="IPR051616">
    <property type="entry name" value="Cul2-RING_E3_ligase_SR"/>
</dbReference>
<evidence type="ECO:0000313" key="4">
    <source>
        <dbReference type="Proteomes" id="UP000182658"/>
    </source>
</evidence>
<dbReference type="STRING" id="1408157.A0A1J7JU99"/>
<dbReference type="Gene3D" id="1.25.40.20">
    <property type="entry name" value="Ankyrin repeat-containing domain"/>
    <property type="match status" value="1"/>
</dbReference>
<dbReference type="SUPFAM" id="SSF81383">
    <property type="entry name" value="F-box domain"/>
    <property type="match status" value="1"/>
</dbReference>
<reference evidence="3 4" key="1">
    <citation type="submission" date="2016-10" db="EMBL/GenBank/DDBJ databases">
        <title>Draft genome sequence of Coniochaeta ligniaria NRRL30616, a lignocellulolytic fungus for bioabatement of inhibitors in plant biomass hydrolysates.</title>
        <authorList>
            <consortium name="DOE Joint Genome Institute"/>
            <person name="Jimenez D.J."/>
            <person name="Hector R.E."/>
            <person name="Riley R."/>
            <person name="Sun H."/>
            <person name="Grigoriev I.V."/>
            <person name="Van Elsas J.D."/>
            <person name="Nichols N.N."/>
        </authorList>
    </citation>
    <scope>NUCLEOTIDE SEQUENCE [LARGE SCALE GENOMIC DNA]</scope>
    <source>
        <strain evidence="3 4">NRRL 30616</strain>
    </source>
</reference>
<dbReference type="CDD" id="cd09917">
    <property type="entry name" value="F-box_SF"/>
    <property type="match status" value="1"/>
</dbReference>